<accession>A0AAE1L4S5</accession>
<evidence type="ECO:0000313" key="1">
    <source>
        <dbReference type="EMBL" id="KAK3895778.1"/>
    </source>
</evidence>
<dbReference type="Proteomes" id="UP001286313">
    <property type="component" value="Unassembled WGS sequence"/>
</dbReference>
<dbReference type="AlphaFoldDB" id="A0AAE1L4S5"/>
<gene>
    <name evidence="1" type="ORF">Pcinc_000531</name>
</gene>
<dbReference type="EMBL" id="JAWQEG010000032">
    <property type="protein sequence ID" value="KAK3895778.1"/>
    <property type="molecule type" value="Genomic_DNA"/>
</dbReference>
<reference evidence="1" key="1">
    <citation type="submission" date="2023-10" db="EMBL/GenBank/DDBJ databases">
        <title>Genome assemblies of two species of porcelain crab, Petrolisthes cinctipes and Petrolisthes manimaculis (Anomura: Porcellanidae).</title>
        <authorList>
            <person name="Angst P."/>
        </authorList>
    </citation>
    <scope>NUCLEOTIDE SEQUENCE</scope>
    <source>
        <strain evidence="1">PB745_01</strain>
        <tissue evidence="1">Gill</tissue>
    </source>
</reference>
<keyword evidence="2" id="KW-1185">Reference proteome</keyword>
<evidence type="ECO:0000313" key="2">
    <source>
        <dbReference type="Proteomes" id="UP001286313"/>
    </source>
</evidence>
<comment type="caution">
    <text evidence="1">The sequence shown here is derived from an EMBL/GenBank/DDBJ whole genome shotgun (WGS) entry which is preliminary data.</text>
</comment>
<name>A0AAE1L4S5_PETCI</name>
<organism evidence="1 2">
    <name type="scientific">Petrolisthes cinctipes</name>
    <name type="common">Flat porcelain crab</name>
    <dbReference type="NCBI Taxonomy" id="88211"/>
    <lineage>
        <taxon>Eukaryota</taxon>
        <taxon>Metazoa</taxon>
        <taxon>Ecdysozoa</taxon>
        <taxon>Arthropoda</taxon>
        <taxon>Crustacea</taxon>
        <taxon>Multicrustacea</taxon>
        <taxon>Malacostraca</taxon>
        <taxon>Eumalacostraca</taxon>
        <taxon>Eucarida</taxon>
        <taxon>Decapoda</taxon>
        <taxon>Pleocyemata</taxon>
        <taxon>Anomura</taxon>
        <taxon>Galatheoidea</taxon>
        <taxon>Porcellanidae</taxon>
        <taxon>Petrolisthes</taxon>
    </lineage>
</organism>
<protein>
    <submittedName>
        <fullName evidence="1">Uncharacterized protein</fullName>
    </submittedName>
</protein>
<sequence>MPAKPPPSIAAPALTIPPTSTYSTTALRIHAYNPPTLNLRAPSATRYVQVLHHEPRILLTHTTSTCYTLRSSATTSPRHECHYVSMLRPSLTPTPPRSNFPLTQAPLFIPPLSPIPHSPHPRYLHPTSHLLGLPK</sequence>
<proteinExistence type="predicted"/>